<accession>C8VI52</accession>
<feature type="transmembrane region" description="Helical" evidence="13">
    <location>
        <begin position="6"/>
        <end position="28"/>
    </location>
</feature>
<evidence type="ECO:0000256" key="3">
    <source>
        <dbReference type="ARBA" id="ARBA00010617"/>
    </source>
</evidence>
<name>Q5B877_EMENI</name>
<keyword evidence="9 12" id="KW-0408">Iron</keyword>
<keyword evidence="4 12" id="KW-0349">Heme</keyword>
<dbReference type="InterPro" id="IPR002403">
    <property type="entry name" value="Cyt_P450_E_grp-IV"/>
</dbReference>
<keyword evidence="15" id="KW-1185">Reference proteome</keyword>
<dbReference type="InterPro" id="IPR001128">
    <property type="entry name" value="Cyt_P450"/>
</dbReference>
<evidence type="ECO:0000256" key="4">
    <source>
        <dbReference type="ARBA" id="ARBA00022617"/>
    </source>
</evidence>
<evidence type="ECO:0000256" key="10">
    <source>
        <dbReference type="ARBA" id="ARBA00023033"/>
    </source>
</evidence>
<dbReference type="HOGENOM" id="CLU_022195_0_1_1"/>
<keyword evidence="8" id="KW-0560">Oxidoreductase</keyword>
<reference evidence="15" key="2">
    <citation type="journal article" date="2009" name="Fungal Genet. Biol.">
        <title>The 2008 update of the Aspergillus nidulans genome annotation: a community effort.</title>
        <authorList>
            <person name="Wortman J.R."/>
            <person name="Gilsenan J.M."/>
            <person name="Joardar V."/>
            <person name="Deegan J."/>
            <person name="Clutterbuck J."/>
            <person name="Andersen M.R."/>
            <person name="Archer D."/>
            <person name="Bencina M."/>
            <person name="Braus G."/>
            <person name="Coutinho P."/>
            <person name="von Dohren H."/>
            <person name="Doonan J."/>
            <person name="Driessen A.J."/>
            <person name="Durek P."/>
            <person name="Espeso E."/>
            <person name="Fekete E."/>
            <person name="Flipphi M."/>
            <person name="Estrada C.G."/>
            <person name="Geysens S."/>
            <person name="Goldman G."/>
            <person name="de Groot P.W."/>
            <person name="Hansen K."/>
            <person name="Harris S.D."/>
            <person name="Heinekamp T."/>
            <person name="Helmstaedt K."/>
            <person name="Henrissat B."/>
            <person name="Hofmann G."/>
            <person name="Homan T."/>
            <person name="Horio T."/>
            <person name="Horiuchi H."/>
            <person name="James S."/>
            <person name="Jones M."/>
            <person name="Karaffa L."/>
            <person name="Karanyi Z."/>
            <person name="Kato M."/>
            <person name="Keller N."/>
            <person name="Kelly D.E."/>
            <person name="Kiel J.A."/>
            <person name="Kim J.M."/>
            <person name="van der Klei I.J."/>
            <person name="Klis F.M."/>
            <person name="Kovalchuk A."/>
            <person name="Krasevec N."/>
            <person name="Kubicek C.P."/>
            <person name="Liu B."/>
            <person name="Maccabe A."/>
            <person name="Meyer V."/>
            <person name="Mirabito P."/>
            <person name="Miskei M."/>
            <person name="Mos M."/>
            <person name="Mullins J."/>
            <person name="Nelson D.R."/>
            <person name="Nielsen J."/>
            <person name="Oakley B.R."/>
            <person name="Osmani S.A."/>
            <person name="Pakula T."/>
            <person name="Paszewski A."/>
            <person name="Paulsen I."/>
            <person name="Pilsyk S."/>
            <person name="Pocsi I."/>
            <person name="Punt P.J."/>
            <person name="Ram A.F."/>
            <person name="Ren Q."/>
            <person name="Robellet X."/>
            <person name="Robson G."/>
            <person name="Seiboth B."/>
            <person name="van Solingen P."/>
            <person name="Specht T."/>
            <person name="Sun J."/>
            <person name="Taheri-Talesh N."/>
            <person name="Takeshita N."/>
            <person name="Ussery D."/>
            <person name="vanKuyk P.A."/>
            <person name="Visser H."/>
            <person name="van de Vondervoort P.J."/>
            <person name="de Vries R.P."/>
            <person name="Walton J."/>
            <person name="Xiang X."/>
            <person name="Xiong Y."/>
            <person name="Zeng A.P."/>
            <person name="Brandt B.W."/>
            <person name="Cornell M.J."/>
            <person name="van den Hondel C.A."/>
            <person name="Visser J."/>
            <person name="Oliver S.G."/>
            <person name="Turner G."/>
        </authorList>
    </citation>
    <scope>GENOME REANNOTATION</scope>
    <source>
        <strain evidence="15">FGSC A4 / ATCC 38163 / CBS 112.46 / NRRL 194 / M139</strain>
    </source>
</reference>
<evidence type="ECO:0000256" key="1">
    <source>
        <dbReference type="ARBA" id="ARBA00001971"/>
    </source>
</evidence>
<dbReference type="OrthoDB" id="1844152at2759"/>
<comment type="similarity">
    <text evidence="3">Belongs to the cytochrome P450 family.</text>
</comment>
<dbReference type="AlphaFoldDB" id="Q5B877"/>
<dbReference type="Gene3D" id="1.10.630.10">
    <property type="entry name" value="Cytochrome P450"/>
    <property type="match status" value="1"/>
</dbReference>
<dbReference type="GO" id="GO:0016705">
    <property type="term" value="F:oxidoreductase activity, acting on paired donors, with incorporation or reduction of molecular oxygen"/>
    <property type="evidence" value="ECO:0007669"/>
    <property type="project" value="InterPro"/>
</dbReference>
<dbReference type="eggNOG" id="KOG0157">
    <property type="taxonomic scope" value="Eukaryota"/>
</dbReference>
<reference evidence="15" key="1">
    <citation type="journal article" date="2005" name="Nature">
        <title>Sequencing of Aspergillus nidulans and comparative analysis with A. fumigatus and A. oryzae.</title>
        <authorList>
            <person name="Galagan J.E."/>
            <person name="Calvo S.E."/>
            <person name="Cuomo C."/>
            <person name="Ma L.J."/>
            <person name="Wortman J.R."/>
            <person name="Batzoglou S."/>
            <person name="Lee S.I."/>
            <person name="Basturkmen M."/>
            <person name="Spevak C.C."/>
            <person name="Clutterbuck J."/>
            <person name="Kapitonov V."/>
            <person name="Jurka J."/>
            <person name="Scazzocchio C."/>
            <person name="Farman M."/>
            <person name="Butler J."/>
            <person name="Purcell S."/>
            <person name="Harris S."/>
            <person name="Braus G.H."/>
            <person name="Draht O."/>
            <person name="Busch S."/>
            <person name="D'Enfert C."/>
            <person name="Bouchier C."/>
            <person name="Goldman G.H."/>
            <person name="Bell-Pedersen D."/>
            <person name="Griffiths-Jones S."/>
            <person name="Doonan J.H."/>
            <person name="Yu J."/>
            <person name="Vienken K."/>
            <person name="Pain A."/>
            <person name="Freitag M."/>
            <person name="Selker E.U."/>
            <person name="Archer D.B."/>
            <person name="Penalva M.A."/>
            <person name="Oakley B.R."/>
            <person name="Momany M."/>
            <person name="Tanaka T."/>
            <person name="Kumagai T."/>
            <person name="Asai K."/>
            <person name="Machida M."/>
            <person name="Nierman W.C."/>
            <person name="Denning D.W."/>
            <person name="Caddick M."/>
            <person name="Hynes M."/>
            <person name="Paoletti M."/>
            <person name="Fischer R."/>
            <person name="Miller B."/>
            <person name="Dyer P."/>
            <person name="Sachs M.S."/>
            <person name="Osmani S.A."/>
            <person name="Birren B.W."/>
        </authorList>
    </citation>
    <scope>NUCLEOTIDE SEQUENCE [LARGE SCALE GENOMIC DNA]</scope>
    <source>
        <strain evidence="15">FGSC A4 / ATCC 38163 / CBS 112.46 / NRRL 194 / M139</strain>
    </source>
</reference>
<evidence type="ECO:0000256" key="6">
    <source>
        <dbReference type="ARBA" id="ARBA00022723"/>
    </source>
</evidence>
<dbReference type="InParanoid" id="Q5B877"/>
<evidence type="ECO:0000313" key="15">
    <source>
        <dbReference type="Proteomes" id="UP000000560"/>
    </source>
</evidence>
<evidence type="ECO:0000256" key="13">
    <source>
        <dbReference type="SAM" id="Phobius"/>
    </source>
</evidence>
<dbReference type="GO" id="GO:0019748">
    <property type="term" value="P:secondary metabolic process"/>
    <property type="evidence" value="ECO:0000318"/>
    <property type="project" value="GO_Central"/>
</dbReference>
<dbReference type="KEGG" id="ani:ANIA_03253"/>
<keyword evidence="7 13" id="KW-1133">Transmembrane helix</keyword>
<dbReference type="GO" id="GO:0016020">
    <property type="term" value="C:membrane"/>
    <property type="evidence" value="ECO:0007669"/>
    <property type="project" value="UniProtKB-SubCell"/>
</dbReference>
<feature type="binding site" description="axial binding residue" evidence="12">
    <location>
        <position position="459"/>
    </location>
    <ligand>
        <name>heme</name>
        <dbReference type="ChEBI" id="CHEBI:30413"/>
    </ligand>
    <ligandPart>
        <name>Fe</name>
        <dbReference type="ChEBI" id="CHEBI:18248"/>
    </ligandPart>
</feature>
<sequence length="520" mass="59195">MEDPSSLPSLYPGLFVLFLLYFAGDLIATRRAAQRQKDHPLVGSPSWWTPRFGLNLVFAARAVEILQTGYHKFKNRTFQLIRGDGSVVILPLHLIDELSSLPQSVASSHGALERDLLGRYTGLDIILTSRMHHTIVQRKLTPRLAALTPSLQDEVSLAVQEGFPHSTEWTIVKPYQILAQVAAKIAARAMVGPSFCRDPRWLDISVNYTESLFRTIVILRLFPGWTHPVLSRCLPSYWAGKRYLQRAKGILGPKIDELIRRNDTGEWSPERTESDFNVLCWLVEAAKGRDRNAETLAHIEVLLALAAVHTILLRLVNVLYDLVAHPALFEELKEEIQDIGFNEDWNFGSYNKLRKLDSVLRESQRLSPPTILGLKRLFLQPYKFTSGITVPAGTYVALPVMAIENDPLHTDNPEEFDGLRSYRRIEQKTASMRPNPKDGPQFSTIEKTVLGFGYGKSACPGRYFASLVLKMVFVKLLTEYDFQFLPGRSRPKNYLVHEFLFPWPWDKILVRRRENGVCPF</sequence>
<dbReference type="GO" id="GO:0005506">
    <property type="term" value="F:iron ion binding"/>
    <property type="evidence" value="ECO:0007669"/>
    <property type="project" value="InterPro"/>
</dbReference>
<dbReference type="CDD" id="cd11041">
    <property type="entry name" value="CYP503A1-like"/>
    <property type="match status" value="1"/>
</dbReference>
<gene>
    <name evidence="14" type="ORF">ANIA_03253</name>
</gene>
<dbReference type="PRINTS" id="PR00465">
    <property type="entry name" value="EP450IV"/>
</dbReference>
<evidence type="ECO:0000313" key="14">
    <source>
        <dbReference type="EMBL" id="CBF83094.1"/>
    </source>
</evidence>
<evidence type="ECO:0000256" key="12">
    <source>
        <dbReference type="PIRSR" id="PIRSR602403-1"/>
    </source>
</evidence>
<evidence type="ECO:0000256" key="9">
    <source>
        <dbReference type="ARBA" id="ARBA00023004"/>
    </source>
</evidence>
<comment type="subcellular location">
    <subcellularLocation>
        <location evidence="2">Membrane</location>
    </subcellularLocation>
</comment>
<proteinExistence type="inferred from homology"/>
<keyword evidence="10" id="KW-0503">Monooxygenase</keyword>
<dbReference type="Pfam" id="PF00067">
    <property type="entry name" value="p450"/>
    <property type="match status" value="1"/>
</dbReference>
<dbReference type="PANTHER" id="PTHR46206">
    <property type="entry name" value="CYTOCHROME P450"/>
    <property type="match status" value="1"/>
</dbReference>
<evidence type="ECO:0000256" key="8">
    <source>
        <dbReference type="ARBA" id="ARBA00023002"/>
    </source>
</evidence>
<dbReference type="GeneID" id="2874199"/>
<dbReference type="InterPro" id="IPR036396">
    <property type="entry name" value="Cyt_P450_sf"/>
</dbReference>
<organism evidence="14 15">
    <name type="scientific">Emericella nidulans (strain FGSC A4 / ATCC 38163 / CBS 112.46 / NRRL 194 / M139)</name>
    <name type="common">Aspergillus nidulans</name>
    <dbReference type="NCBI Taxonomy" id="227321"/>
    <lineage>
        <taxon>Eukaryota</taxon>
        <taxon>Fungi</taxon>
        <taxon>Dikarya</taxon>
        <taxon>Ascomycota</taxon>
        <taxon>Pezizomycotina</taxon>
        <taxon>Eurotiomycetes</taxon>
        <taxon>Eurotiomycetidae</taxon>
        <taxon>Eurotiales</taxon>
        <taxon>Aspergillaceae</taxon>
        <taxon>Aspergillus</taxon>
        <taxon>Aspergillus subgen. Nidulantes</taxon>
    </lineage>
</organism>
<dbReference type="RefSeq" id="XP_660857.1">
    <property type="nucleotide sequence ID" value="XM_655765.1"/>
</dbReference>
<evidence type="ECO:0000256" key="2">
    <source>
        <dbReference type="ARBA" id="ARBA00004370"/>
    </source>
</evidence>
<keyword evidence="5 13" id="KW-0812">Transmembrane</keyword>
<dbReference type="PANTHER" id="PTHR46206:SF6">
    <property type="entry name" value="CYTOCHROME P450 MONOOXYGENASE AN1598-RELATED"/>
    <property type="match status" value="1"/>
</dbReference>
<dbReference type="EMBL" id="BN001306">
    <property type="protein sequence ID" value="CBF83094.1"/>
    <property type="molecule type" value="Genomic_DNA"/>
</dbReference>
<dbReference type="GO" id="GO:0020037">
    <property type="term" value="F:heme binding"/>
    <property type="evidence" value="ECO:0007669"/>
    <property type="project" value="InterPro"/>
</dbReference>
<keyword evidence="6 12" id="KW-0479">Metal-binding</keyword>
<dbReference type="Proteomes" id="UP000000560">
    <property type="component" value="Chromosome VI"/>
</dbReference>
<protein>
    <submittedName>
        <fullName evidence="14">Cytochrome P450, putative (Eurofung)</fullName>
    </submittedName>
</protein>
<evidence type="ECO:0000256" key="11">
    <source>
        <dbReference type="ARBA" id="ARBA00023136"/>
    </source>
</evidence>
<keyword evidence="11 13" id="KW-0472">Membrane</keyword>
<dbReference type="GO" id="GO:0004497">
    <property type="term" value="F:monooxygenase activity"/>
    <property type="evidence" value="ECO:0007669"/>
    <property type="project" value="UniProtKB-KW"/>
</dbReference>
<dbReference type="OMA" id="HEFIFPN"/>
<comment type="cofactor">
    <cofactor evidence="1 12">
        <name>heme</name>
        <dbReference type="ChEBI" id="CHEBI:30413"/>
    </cofactor>
</comment>
<dbReference type="SUPFAM" id="SSF48264">
    <property type="entry name" value="Cytochrome P450"/>
    <property type="match status" value="1"/>
</dbReference>
<evidence type="ECO:0000256" key="7">
    <source>
        <dbReference type="ARBA" id="ARBA00022989"/>
    </source>
</evidence>
<accession>Q5B877</accession>
<evidence type="ECO:0000256" key="5">
    <source>
        <dbReference type="ARBA" id="ARBA00022692"/>
    </source>
</evidence>